<evidence type="ECO:0000313" key="4">
    <source>
        <dbReference type="EMBL" id="KXB53545.1"/>
    </source>
</evidence>
<organism evidence="4 5">
    <name type="scientific">Lachnoanaerobaculum saburreum</name>
    <dbReference type="NCBI Taxonomy" id="467210"/>
    <lineage>
        <taxon>Bacteria</taxon>
        <taxon>Bacillati</taxon>
        <taxon>Bacillota</taxon>
        <taxon>Clostridia</taxon>
        <taxon>Lachnospirales</taxon>
        <taxon>Lachnospiraceae</taxon>
        <taxon>Lachnoanaerobaculum</taxon>
    </lineage>
</organism>
<comment type="caution">
    <text evidence="4">The sequence shown here is derived from an EMBL/GenBank/DDBJ whole genome shotgun (WGS) entry which is preliminary data.</text>
</comment>
<evidence type="ECO:0000256" key="1">
    <source>
        <dbReference type="ARBA" id="ARBA00010702"/>
    </source>
</evidence>
<evidence type="ECO:0000256" key="2">
    <source>
        <dbReference type="ARBA" id="ARBA00022801"/>
    </source>
</evidence>
<dbReference type="PATRIC" id="fig|467210.3.peg.2592"/>
<dbReference type="GO" id="GO:0046872">
    <property type="term" value="F:metal ion binding"/>
    <property type="evidence" value="ECO:0007669"/>
    <property type="project" value="UniProtKB-KW"/>
</dbReference>
<protein>
    <submittedName>
        <fullName evidence="4">ADP-ribosylglycohydrolase</fullName>
    </submittedName>
</protein>
<gene>
    <name evidence="4" type="ORF">HMPREF1866_02617</name>
</gene>
<feature type="binding site" evidence="3">
    <location>
        <position position="274"/>
    </location>
    <ligand>
        <name>Mg(2+)</name>
        <dbReference type="ChEBI" id="CHEBI:18420"/>
        <label>1</label>
    </ligand>
</feature>
<dbReference type="EMBL" id="LSDA01000140">
    <property type="protein sequence ID" value="KXB53545.1"/>
    <property type="molecule type" value="Genomic_DNA"/>
</dbReference>
<comment type="cofactor">
    <cofactor evidence="3">
        <name>Mg(2+)</name>
        <dbReference type="ChEBI" id="CHEBI:18420"/>
    </cofactor>
    <text evidence="3">Binds 2 magnesium ions per subunit.</text>
</comment>
<dbReference type="OrthoDB" id="67297at2"/>
<feature type="binding site" evidence="3">
    <location>
        <position position="52"/>
    </location>
    <ligand>
        <name>Mg(2+)</name>
        <dbReference type="ChEBI" id="CHEBI:18420"/>
        <label>1</label>
    </ligand>
</feature>
<dbReference type="GO" id="GO:0016787">
    <property type="term" value="F:hydrolase activity"/>
    <property type="evidence" value="ECO:0007669"/>
    <property type="project" value="UniProtKB-KW"/>
</dbReference>
<dbReference type="STRING" id="467210.HMPREF1866_02617"/>
<dbReference type="InterPro" id="IPR036705">
    <property type="entry name" value="Ribosyl_crysJ1_sf"/>
</dbReference>
<dbReference type="InterPro" id="IPR005502">
    <property type="entry name" value="Ribosyl_crysJ1"/>
</dbReference>
<feature type="binding site" evidence="3">
    <location>
        <position position="275"/>
    </location>
    <ligand>
        <name>Mg(2+)</name>
        <dbReference type="ChEBI" id="CHEBI:18420"/>
        <label>1</label>
    </ligand>
</feature>
<dbReference type="Pfam" id="PF03747">
    <property type="entry name" value="ADP_ribosyl_GH"/>
    <property type="match status" value="1"/>
</dbReference>
<feature type="binding site" evidence="3">
    <location>
        <position position="54"/>
    </location>
    <ligand>
        <name>Mg(2+)</name>
        <dbReference type="ChEBI" id="CHEBI:18420"/>
        <label>1</label>
    </ligand>
</feature>
<accession>A0A133ZDN7</accession>
<name>A0A133ZDN7_9FIRM</name>
<dbReference type="Proteomes" id="UP000070394">
    <property type="component" value="Unassembled WGS sequence"/>
</dbReference>
<dbReference type="PANTHER" id="PTHR16222">
    <property type="entry name" value="ADP-RIBOSYLGLYCOHYDROLASE"/>
    <property type="match status" value="1"/>
</dbReference>
<dbReference type="InterPro" id="IPR050792">
    <property type="entry name" value="ADP-ribosylglycohydrolase"/>
</dbReference>
<evidence type="ECO:0000313" key="5">
    <source>
        <dbReference type="Proteomes" id="UP000070394"/>
    </source>
</evidence>
<evidence type="ECO:0000256" key="3">
    <source>
        <dbReference type="PIRSR" id="PIRSR605502-1"/>
    </source>
</evidence>
<sequence length="313" mass="35167">MNSIWKSGIYGLIIGDATGVPVEFSTREEREKNPIKDMTGYGTYNQPEGTWSDDSSMALATLTSIKDKGKIDYKDIMDRFHDWCMYGEYTPFGEVFDIGIATSRAVMKYSNGAKPLESGGKTEWDNGNGSLMRILPVCLYLFEQQKSLNISDDEVIDMVHNCSALTHAHIRSKLACGIYYFLVRSVLRECGELTERLQIGIDNAFEYYGKNNENELGNYNRLISLSQFKNIPKELIKSTGYVVYTLEAAIWCLINTSSYKEAVLKAVNLGDDTDTIAAVTGGLAGLYYTYDKIPASWRAKVQKKDWIDSLLKA</sequence>
<comment type="similarity">
    <text evidence="1">Belongs to the ADP-ribosylglycohydrolase family.</text>
</comment>
<keyword evidence="3" id="KW-0479">Metal-binding</keyword>
<feature type="binding site" evidence="3">
    <location>
        <position position="272"/>
    </location>
    <ligand>
        <name>Mg(2+)</name>
        <dbReference type="ChEBI" id="CHEBI:18420"/>
        <label>1</label>
    </ligand>
</feature>
<keyword evidence="3" id="KW-0460">Magnesium</keyword>
<dbReference type="PANTHER" id="PTHR16222:SF24">
    <property type="entry name" value="ADP-RIBOSYLHYDROLASE ARH3"/>
    <property type="match status" value="1"/>
</dbReference>
<dbReference type="AlphaFoldDB" id="A0A133ZDN7"/>
<proteinExistence type="inferred from homology"/>
<reference evidence="5" key="1">
    <citation type="submission" date="2016-01" db="EMBL/GenBank/DDBJ databases">
        <authorList>
            <person name="Mitreva M."/>
            <person name="Pepin K.H."/>
            <person name="Mihindukulasuriya K.A."/>
            <person name="Fulton R."/>
            <person name="Fronick C."/>
            <person name="O'Laughlin M."/>
            <person name="Miner T."/>
            <person name="Herter B."/>
            <person name="Rosa B.A."/>
            <person name="Cordes M."/>
            <person name="Tomlinson C."/>
            <person name="Wollam A."/>
            <person name="Palsikar V.B."/>
            <person name="Mardis E.R."/>
            <person name="Wilson R.K."/>
        </authorList>
    </citation>
    <scope>NUCLEOTIDE SEQUENCE [LARGE SCALE GENOMIC DNA]</scope>
    <source>
        <strain evidence="5">DNF00896</strain>
    </source>
</reference>
<keyword evidence="2 4" id="KW-0378">Hydrolase</keyword>
<dbReference type="RefSeq" id="WP_060932157.1">
    <property type="nucleotide sequence ID" value="NZ_KQ959848.1"/>
</dbReference>
<feature type="binding site" evidence="3">
    <location>
        <position position="53"/>
    </location>
    <ligand>
        <name>Mg(2+)</name>
        <dbReference type="ChEBI" id="CHEBI:18420"/>
        <label>1</label>
    </ligand>
</feature>
<keyword evidence="5" id="KW-1185">Reference proteome</keyword>
<dbReference type="Gene3D" id="1.10.4080.10">
    <property type="entry name" value="ADP-ribosylation/Crystallin J1"/>
    <property type="match status" value="1"/>
</dbReference>
<dbReference type="SUPFAM" id="SSF101478">
    <property type="entry name" value="ADP-ribosylglycohydrolase"/>
    <property type="match status" value="1"/>
</dbReference>